<dbReference type="SUPFAM" id="SSF48452">
    <property type="entry name" value="TPR-like"/>
    <property type="match status" value="4"/>
</dbReference>
<dbReference type="InterPro" id="IPR005074">
    <property type="entry name" value="Peptidase_C39"/>
</dbReference>
<gene>
    <name evidence="5" type="ORF">QWY13_15715</name>
</gene>
<dbReference type="Pfam" id="PF13181">
    <property type="entry name" value="TPR_8"/>
    <property type="match status" value="3"/>
</dbReference>
<keyword evidence="6" id="KW-1185">Reference proteome</keyword>
<accession>A0ABT8NGB3</accession>
<dbReference type="Pfam" id="PF14559">
    <property type="entry name" value="TPR_19"/>
    <property type="match status" value="1"/>
</dbReference>
<protein>
    <submittedName>
        <fullName evidence="5">Tetratricopeptide repeat protein</fullName>
    </submittedName>
</protein>
<dbReference type="PANTHER" id="PTHR44943:SF8">
    <property type="entry name" value="TPR REPEAT-CONTAINING PROTEIN MJ0263"/>
    <property type="match status" value="1"/>
</dbReference>
<feature type="repeat" description="TPR" evidence="3">
    <location>
        <begin position="626"/>
        <end position="659"/>
    </location>
</feature>
<dbReference type="Proteomes" id="UP001172142">
    <property type="component" value="Unassembled WGS sequence"/>
</dbReference>
<name>A0ABT8NGB3_9BACL</name>
<dbReference type="InterPro" id="IPR011990">
    <property type="entry name" value="TPR-like_helical_dom_sf"/>
</dbReference>
<evidence type="ECO:0000313" key="5">
    <source>
        <dbReference type="EMBL" id="MDN7246928.1"/>
    </source>
</evidence>
<dbReference type="PROSITE" id="PS50990">
    <property type="entry name" value="PEPTIDASE_C39"/>
    <property type="match status" value="1"/>
</dbReference>
<dbReference type="Gene3D" id="3.90.70.10">
    <property type="entry name" value="Cysteine proteinases"/>
    <property type="match status" value="1"/>
</dbReference>
<reference evidence="5 6" key="1">
    <citation type="submission" date="2023-07" db="EMBL/GenBank/DDBJ databases">
        <title>Novel species in genus Planococcus.</title>
        <authorList>
            <person name="Ning S."/>
        </authorList>
    </citation>
    <scope>NUCLEOTIDE SEQUENCE [LARGE SCALE GENOMIC DNA]</scope>
    <source>
        <strain evidence="5 6">N017</strain>
    </source>
</reference>
<feature type="repeat" description="TPR" evidence="3">
    <location>
        <begin position="728"/>
        <end position="761"/>
    </location>
</feature>
<feature type="domain" description="Peptidase C39" evidence="4">
    <location>
        <begin position="309"/>
        <end position="437"/>
    </location>
</feature>
<evidence type="ECO:0000256" key="2">
    <source>
        <dbReference type="ARBA" id="ARBA00022803"/>
    </source>
</evidence>
<evidence type="ECO:0000256" key="1">
    <source>
        <dbReference type="ARBA" id="ARBA00022737"/>
    </source>
</evidence>
<feature type="repeat" description="TPR" evidence="3">
    <location>
        <begin position="1231"/>
        <end position="1264"/>
    </location>
</feature>
<feature type="repeat" description="TPR" evidence="3">
    <location>
        <begin position="900"/>
        <end position="933"/>
    </location>
</feature>
<feature type="repeat" description="TPR" evidence="3">
    <location>
        <begin position="558"/>
        <end position="591"/>
    </location>
</feature>
<keyword evidence="2 3" id="KW-0802">TPR repeat</keyword>
<dbReference type="InterPro" id="IPR051685">
    <property type="entry name" value="Ycf3/AcsC/BcsC/TPR_MFPF"/>
</dbReference>
<evidence type="ECO:0000313" key="6">
    <source>
        <dbReference type="Proteomes" id="UP001172142"/>
    </source>
</evidence>
<sequence>MGINLKPKDIKTADHLIEAIRELWTERSIKSLREWIAEIETEDDFYRLIQLGDQADLFKYSNILATQAYKRFGTLRSFGWHCGRLMETGKSLEAEERMLGRLQAIGNDSYSADELASAHQLLLRVFSQLNRLPEAKEQLEKIKEIKGMIWPDLEAFYYVQSGEWEKAEGLLKQAMEEEDSKRHRFVRLGYADVLAMTGRKAESLAVLEEGDAQDPEDWTYRAELVRSYFLLERYEDAIRQITAINENNPFHVHRNYFVYLIAACLYKLEQWDELESWVTAHQETLKGTIYGKNVIRKDEKIKRLNLTPKVQKMNYCVPAALALILEAFGKEIGQDEIASHIFDVTGTKLCTTMSYMESLGLEARYFKGSLEVYKKFIDNGLPVLLSMMVENSAHVQTVIGYDDRLQGLIIQDPNDMAPFLLPYSELKATYKMSDSLSMVFLKAEQKHLLPLLDENEHRFFSELYRYLDEEEESEEESPAFIAFLNAHIEERYAAVIGLASLFSEEAKAMHEQWLERLQNEFGETDEEVALLAAHMHYLKDQLPEALARLTHVNGKKSPYALYLKGAIFMKQDDYQQAIPLLKQSIEMDHYQPAAYSRLARCYLEIGKTYQAYKWSKIALDQLPSDIPVQITHGLIQYETGAYEKALERFRKLAEEEPDDEFFVYQMGCCQQQLGKDDEAIKSFEQSIRMDPNQPYPYLRIAEIHMDAEAWPRALKILDKGIGMVETPDVLHVYRGHVSMEQQKFNAAETEYRKALELDPKDFFAVTHIAHALIKQQRFMEASEWMMAHADTEDTSYFIRTASMLWEEWPEFAGKQQALSLLEKGLENRNRERFHALAEKYAECGEEALFRTRVLQKIKEIRSAESDAILLCLEGQLHEHAENHRYARRLYQQAIEKAEYPQAYYRLGLLEENRGKFEEAIVNYIRCTELDPAFTAARGALMRAYMALENQAHAFTAAMTIFENDPLELDFEEFFSLVDSEEAVRIISKALVKISEKVPEEWLLSAKAHCAEKEGRLKDADRLFEQAKSVNGAYTSHFEHVEFCERRGNFKRAAALLEDMMVEYPNLKGLYEKYVFMLSKIGKTNEIDKRLKQKLSGEELAIAKMYCADYLALWYEEFEQEEHKGFISKFRHNTRALRTISHIISLYEEAIKRLPENDRPVMQLASLYLSRGMEKEALDELKPFVERTGNYEAAVMQIQANLQLAEEKESYKLARAAAVQARKLHEQQPFDARVLLLRGEALAAIDETEKALEQYEHVTHLEPYNAEGYIHLMHLLADRRPKEVKGFENRLPEELKDHEWIRLSLGMVYIEANEGKMARGILSSLIQEDPDYLPGYYELARSEMLLGNQQAAKNHLQHLFRMEEGAHYIHTAAEEPLFEPILDELEALIGEYA</sequence>
<dbReference type="EMBL" id="JAUJWU010000005">
    <property type="protein sequence ID" value="MDN7246928.1"/>
    <property type="molecule type" value="Genomic_DNA"/>
</dbReference>
<proteinExistence type="predicted"/>
<dbReference type="InterPro" id="IPR019734">
    <property type="entry name" value="TPR_rpt"/>
</dbReference>
<evidence type="ECO:0000259" key="4">
    <source>
        <dbReference type="PROSITE" id="PS50990"/>
    </source>
</evidence>
<organism evidence="5 6">
    <name type="scientific">Planococcus shenhongbingii</name>
    <dbReference type="NCBI Taxonomy" id="3058398"/>
    <lineage>
        <taxon>Bacteria</taxon>
        <taxon>Bacillati</taxon>
        <taxon>Bacillota</taxon>
        <taxon>Bacilli</taxon>
        <taxon>Bacillales</taxon>
        <taxon>Caryophanaceae</taxon>
        <taxon>Planococcus</taxon>
    </lineage>
</organism>
<dbReference type="SMART" id="SM00028">
    <property type="entry name" value="TPR"/>
    <property type="match status" value="13"/>
</dbReference>
<dbReference type="PANTHER" id="PTHR44943">
    <property type="entry name" value="CELLULOSE SYNTHASE OPERON PROTEIN C"/>
    <property type="match status" value="1"/>
</dbReference>
<dbReference type="RefSeq" id="WP_301857276.1">
    <property type="nucleotide sequence ID" value="NZ_JAUJWU010000005.1"/>
</dbReference>
<dbReference type="PROSITE" id="PS50005">
    <property type="entry name" value="TPR"/>
    <property type="match status" value="6"/>
</dbReference>
<dbReference type="Pfam" id="PF13529">
    <property type="entry name" value="Peptidase_C39_2"/>
    <property type="match status" value="1"/>
</dbReference>
<comment type="caution">
    <text evidence="5">The sequence shown here is derived from an EMBL/GenBank/DDBJ whole genome shotgun (WGS) entry which is preliminary data.</text>
</comment>
<evidence type="ECO:0000256" key="3">
    <source>
        <dbReference type="PROSITE-ProRule" id="PRU00339"/>
    </source>
</evidence>
<feature type="repeat" description="TPR" evidence="3">
    <location>
        <begin position="660"/>
        <end position="693"/>
    </location>
</feature>
<dbReference type="InterPro" id="IPR039564">
    <property type="entry name" value="Peptidase_C39-like"/>
</dbReference>
<keyword evidence="1" id="KW-0677">Repeat</keyword>
<dbReference type="Gene3D" id="1.25.40.10">
    <property type="entry name" value="Tetratricopeptide repeat domain"/>
    <property type="match status" value="6"/>
</dbReference>